<dbReference type="InterPro" id="IPR011701">
    <property type="entry name" value="MFS"/>
</dbReference>
<dbReference type="PROSITE" id="PS50850">
    <property type="entry name" value="MFS"/>
    <property type="match status" value="1"/>
</dbReference>
<dbReference type="InterPro" id="IPR036259">
    <property type="entry name" value="MFS_trans_sf"/>
</dbReference>
<reference evidence="9 10" key="1">
    <citation type="submission" date="2017-06" db="EMBL/GenBank/DDBJ databases">
        <authorList>
            <consortium name="Pathogen Informatics"/>
        </authorList>
    </citation>
    <scope>NUCLEOTIDE SEQUENCE [LARGE SCALE GENOMIC DNA]</scope>
    <source>
        <strain evidence="9 10">NCTC13839</strain>
    </source>
</reference>
<evidence type="ECO:0000256" key="3">
    <source>
        <dbReference type="ARBA" id="ARBA00022475"/>
    </source>
</evidence>
<comment type="subcellular location">
    <subcellularLocation>
        <location evidence="1">Cell membrane</location>
        <topology evidence="1">Multi-pass membrane protein</topology>
    </subcellularLocation>
</comment>
<dbReference type="GO" id="GO:0022857">
    <property type="term" value="F:transmembrane transporter activity"/>
    <property type="evidence" value="ECO:0007669"/>
    <property type="project" value="InterPro"/>
</dbReference>
<dbReference type="KEGG" id="sste:SAMEA4384403_0435"/>
<gene>
    <name evidence="9" type="primary">ydhP_1</name>
    <name evidence="9" type="ORF">SAMEA4384403_00435</name>
</gene>
<keyword evidence="5 7" id="KW-1133">Transmembrane helix</keyword>
<dbReference type="EMBL" id="LT906462">
    <property type="protein sequence ID" value="SNV58170.1"/>
    <property type="molecule type" value="Genomic_DNA"/>
</dbReference>
<feature type="domain" description="Major facilitator superfamily (MFS) profile" evidence="8">
    <location>
        <begin position="10"/>
        <end position="390"/>
    </location>
</feature>
<keyword evidence="4 7" id="KW-0812">Transmembrane</keyword>
<dbReference type="SUPFAM" id="SSF103473">
    <property type="entry name" value="MFS general substrate transporter"/>
    <property type="match status" value="1"/>
</dbReference>
<organism evidence="9 10">
    <name type="scientific">Mammaliicoccus stepanovicii</name>
    <dbReference type="NCBI Taxonomy" id="643214"/>
    <lineage>
        <taxon>Bacteria</taxon>
        <taxon>Bacillati</taxon>
        <taxon>Bacillota</taxon>
        <taxon>Bacilli</taxon>
        <taxon>Bacillales</taxon>
        <taxon>Staphylococcaceae</taxon>
        <taxon>Mammaliicoccus</taxon>
    </lineage>
</organism>
<evidence type="ECO:0000259" key="8">
    <source>
        <dbReference type="PROSITE" id="PS50850"/>
    </source>
</evidence>
<feature type="transmembrane region" description="Helical" evidence="7">
    <location>
        <begin position="164"/>
        <end position="188"/>
    </location>
</feature>
<dbReference type="InterPro" id="IPR050189">
    <property type="entry name" value="MFS_Efflux_Transporters"/>
</dbReference>
<feature type="transmembrane region" description="Helical" evidence="7">
    <location>
        <begin position="336"/>
        <end position="359"/>
    </location>
</feature>
<dbReference type="OrthoDB" id="9788453at2"/>
<evidence type="ECO:0000256" key="1">
    <source>
        <dbReference type="ARBA" id="ARBA00004651"/>
    </source>
</evidence>
<evidence type="ECO:0000256" key="4">
    <source>
        <dbReference type="ARBA" id="ARBA00022692"/>
    </source>
</evidence>
<feature type="transmembrane region" description="Helical" evidence="7">
    <location>
        <begin position="133"/>
        <end position="152"/>
    </location>
</feature>
<feature type="transmembrane region" description="Helical" evidence="7">
    <location>
        <begin position="365"/>
        <end position="384"/>
    </location>
</feature>
<accession>A0A239YHG2</accession>
<feature type="transmembrane region" description="Helical" evidence="7">
    <location>
        <begin position="274"/>
        <end position="296"/>
    </location>
</feature>
<dbReference type="PANTHER" id="PTHR43124">
    <property type="entry name" value="PURINE EFFLUX PUMP PBUE"/>
    <property type="match status" value="1"/>
</dbReference>
<evidence type="ECO:0000313" key="9">
    <source>
        <dbReference type="EMBL" id="SNV58170.1"/>
    </source>
</evidence>
<dbReference type="RefSeq" id="WP_095086108.1">
    <property type="nucleotide sequence ID" value="NZ_BMDM01000003.1"/>
</dbReference>
<feature type="transmembrane region" description="Helical" evidence="7">
    <location>
        <begin position="76"/>
        <end position="99"/>
    </location>
</feature>
<feature type="transmembrane region" description="Helical" evidence="7">
    <location>
        <begin position="302"/>
        <end position="324"/>
    </location>
</feature>
<dbReference type="Proteomes" id="UP000242084">
    <property type="component" value="Chromosome 1"/>
</dbReference>
<protein>
    <submittedName>
        <fullName evidence="9">Major facilitator family protein</fullName>
    </submittedName>
</protein>
<evidence type="ECO:0000256" key="6">
    <source>
        <dbReference type="ARBA" id="ARBA00023136"/>
    </source>
</evidence>
<dbReference type="GO" id="GO:0005886">
    <property type="term" value="C:plasma membrane"/>
    <property type="evidence" value="ECO:0007669"/>
    <property type="project" value="UniProtKB-SubCell"/>
</dbReference>
<feature type="transmembrane region" description="Helical" evidence="7">
    <location>
        <begin position="105"/>
        <end position="126"/>
    </location>
</feature>
<feature type="transmembrane region" description="Helical" evidence="7">
    <location>
        <begin position="42"/>
        <end position="64"/>
    </location>
</feature>
<dbReference type="Gene3D" id="1.20.1250.20">
    <property type="entry name" value="MFS general substrate transporter like domains"/>
    <property type="match status" value="1"/>
</dbReference>
<keyword evidence="2" id="KW-0813">Transport</keyword>
<feature type="transmembrane region" description="Helical" evidence="7">
    <location>
        <begin position="241"/>
        <end position="262"/>
    </location>
</feature>
<keyword evidence="10" id="KW-1185">Reference proteome</keyword>
<evidence type="ECO:0000256" key="2">
    <source>
        <dbReference type="ARBA" id="ARBA00022448"/>
    </source>
</evidence>
<keyword evidence="6 7" id="KW-0472">Membrane</keyword>
<name>A0A239YHG2_9STAP</name>
<feature type="transmembrane region" description="Helical" evidence="7">
    <location>
        <begin position="209"/>
        <end position="229"/>
    </location>
</feature>
<evidence type="ECO:0000256" key="5">
    <source>
        <dbReference type="ARBA" id="ARBA00022989"/>
    </source>
</evidence>
<dbReference type="PANTHER" id="PTHR43124:SF8">
    <property type="entry name" value="INNER MEMBRANE TRANSPORT PROTEIN YDHP"/>
    <property type="match status" value="1"/>
</dbReference>
<evidence type="ECO:0000313" key="10">
    <source>
        <dbReference type="Proteomes" id="UP000242084"/>
    </source>
</evidence>
<dbReference type="AlphaFoldDB" id="A0A239YHG2"/>
<proteinExistence type="predicted"/>
<evidence type="ECO:0000256" key="7">
    <source>
        <dbReference type="SAM" id="Phobius"/>
    </source>
</evidence>
<dbReference type="Pfam" id="PF07690">
    <property type="entry name" value="MFS_1"/>
    <property type="match status" value="1"/>
</dbReference>
<dbReference type="CDD" id="cd17324">
    <property type="entry name" value="MFS_NepI_like"/>
    <property type="match status" value="1"/>
</dbReference>
<dbReference type="InterPro" id="IPR020846">
    <property type="entry name" value="MFS_dom"/>
</dbReference>
<keyword evidence="3" id="KW-1003">Cell membrane</keyword>
<sequence>MNKQFRNQFALLSLAISAFAIGSTEFISVGLLPLIKDAFDVTIPLAGLTVSLYAIGVTIGAPLLTPLTNNLRRKTVLILIMIVFIIANLFAGFASTFVFLLSMRILSAFAHGVFMSIATTIAADLVPPHKRSSAIAMMFTGLTVATITGVPFGTWIGQNFGYEMSFYTIAIIGILSLIANIVFVPKHLTENKQAPLIKQLAVFKNKPLLTIYLITVLGYGGTFVVYTYLTEILTHLLGYGTNSIVLILILYGVMVAIGNTLGGKLTNHNPTRSLTIIFLLQSLTLILVGLTIHLHIFGLVSILLMGLFAFMNVPGLQLIVVIFAERHNKETVNFASSLNISAFNVGITLGSVIGGYILNHFNLSMTPYFAFLMVILATLLMNLINKKESSNAVIQY</sequence>